<keyword evidence="2" id="KW-1185">Reference proteome</keyword>
<dbReference type="Proteomes" id="UP000566071">
    <property type="component" value="Unassembled WGS sequence"/>
</dbReference>
<protein>
    <recommendedName>
        <fullName evidence="3">Outer membrane protein beta-barrel domain-containing protein</fullName>
    </recommendedName>
</protein>
<dbReference type="EMBL" id="JABFCR010000038">
    <property type="protein sequence ID" value="NNU34282.1"/>
    <property type="molecule type" value="Genomic_DNA"/>
</dbReference>
<dbReference type="RefSeq" id="WP_175269965.1">
    <property type="nucleotide sequence ID" value="NZ_JABFCR010000038.1"/>
</dbReference>
<name>A0ABX1W7A0_9SPHI</name>
<evidence type="ECO:0008006" key="3">
    <source>
        <dbReference type="Google" id="ProtNLM"/>
    </source>
</evidence>
<organism evidence="1 2">
    <name type="scientific">Mucilaginibacter humi</name>
    <dbReference type="NCBI Taxonomy" id="2732510"/>
    <lineage>
        <taxon>Bacteria</taxon>
        <taxon>Pseudomonadati</taxon>
        <taxon>Bacteroidota</taxon>
        <taxon>Sphingobacteriia</taxon>
        <taxon>Sphingobacteriales</taxon>
        <taxon>Sphingobacteriaceae</taxon>
        <taxon>Mucilaginibacter</taxon>
    </lineage>
</organism>
<reference evidence="1 2" key="1">
    <citation type="submission" date="2020-05" db="EMBL/GenBank/DDBJ databases">
        <authorList>
            <person name="Khan S.A."/>
            <person name="Jeon C.O."/>
            <person name="Chun B.H."/>
        </authorList>
    </citation>
    <scope>NUCLEOTIDE SEQUENCE [LARGE SCALE GENOMIC DNA]</scope>
    <source>
        <strain evidence="1 2">S1162</strain>
    </source>
</reference>
<gene>
    <name evidence="1" type="ORF">HK413_09220</name>
</gene>
<proteinExistence type="predicted"/>
<sequence length="55" mass="6163">MQDRYTVTAGLTLDKRFKHQLSVSLGGFYSTSSLSAGYDPNHAAANKNFSFNQYR</sequence>
<accession>A0ABX1W7A0</accession>
<evidence type="ECO:0000313" key="1">
    <source>
        <dbReference type="EMBL" id="NNU34282.1"/>
    </source>
</evidence>
<comment type="caution">
    <text evidence="1">The sequence shown here is derived from an EMBL/GenBank/DDBJ whole genome shotgun (WGS) entry which is preliminary data.</text>
</comment>
<evidence type="ECO:0000313" key="2">
    <source>
        <dbReference type="Proteomes" id="UP000566071"/>
    </source>
</evidence>